<evidence type="ECO:0000256" key="3">
    <source>
        <dbReference type="ARBA" id="ARBA00023180"/>
    </source>
</evidence>
<dbReference type="GO" id="GO:0016757">
    <property type="term" value="F:glycosyltransferase activity"/>
    <property type="evidence" value="ECO:0007669"/>
    <property type="project" value="UniProtKB-KW"/>
</dbReference>
<evidence type="ECO:0000313" key="8">
    <source>
        <dbReference type="Proteomes" id="UP000324585"/>
    </source>
</evidence>
<reference evidence="8" key="1">
    <citation type="journal article" date="2019" name="Nat. Commun.">
        <title>Expansion of phycobilisome linker gene families in mesophilic red algae.</title>
        <authorList>
            <person name="Lee J."/>
            <person name="Kim D."/>
            <person name="Bhattacharya D."/>
            <person name="Yoon H.S."/>
        </authorList>
    </citation>
    <scope>NUCLEOTIDE SEQUENCE [LARGE SCALE GENOMIC DNA]</scope>
    <source>
        <strain evidence="8">CCMP 1328</strain>
    </source>
</reference>
<keyword evidence="3" id="KW-0325">Glycoprotein</keyword>
<keyword evidence="2 7" id="KW-0808">Transferase</keyword>
<evidence type="ECO:0000313" key="7">
    <source>
        <dbReference type="EMBL" id="KAA8492807.1"/>
    </source>
</evidence>
<keyword evidence="5" id="KW-0472">Membrane</keyword>
<comment type="caution">
    <text evidence="7">The sequence shown here is derived from an EMBL/GenBank/DDBJ whole genome shotgun (WGS) entry which is preliminary data.</text>
</comment>
<keyword evidence="8" id="KW-1185">Reference proteome</keyword>
<feature type="domain" description="Glycosyltransferase 61 catalytic" evidence="6">
    <location>
        <begin position="465"/>
        <end position="557"/>
    </location>
</feature>
<feature type="compositionally biased region" description="Polar residues" evidence="4">
    <location>
        <begin position="102"/>
        <end position="112"/>
    </location>
</feature>
<dbReference type="PANTHER" id="PTHR20961">
    <property type="entry name" value="GLYCOSYLTRANSFERASE"/>
    <property type="match status" value="1"/>
</dbReference>
<dbReference type="InterPro" id="IPR007657">
    <property type="entry name" value="Glycosyltransferase_61"/>
</dbReference>
<dbReference type="AlphaFoldDB" id="A0A5J4YQY1"/>
<dbReference type="Proteomes" id="UP000324585">
    <property type="component" value="Unassembled WGS sequence"/>
</dbReference>
<keyword evidence="1" id="KW-0328">Glycosyltransferase</keyword>
<feature type="region of interest" description="Disordered" evidence="4">
    <location>
        <begin position="95"/>
        <end position="139"/>
    </location>
</feature>
<dbReference type="OrthoDB" id="529273at2759"/>
<dbReference type="InterPro" id="IPR049625">
    <property type="entry name" value="Glyco_transf_61_cat"/>
</dbReference>
<feature type="transmembrane region" description="Helical" evidence="5">
    <location>
        <begin position="60"/>
        <end position="84"/>
    </location>
</feature>
<name>A0A5J4YQY1_PORPP</name>
<proteinExistence type="predicted"/>
<keyword evidence="5" id="KW-0812">Transmembrane</keyword>
<feature type="region of interest" description="Disordered" evidence="4">
    <location>
        <begin position="158"/>
        <end position="200"/>
    </location>
</feature>
<evidence type="ECO:0000256" key="2">
    <source>
        <dbReference type="ARBA" id="ARBA00022679"/>
    </source>
</evidence>
<evidence type="ECO:0000256" key="5">
    <source>
        <dbReference type="SAM" id="Phobius"/>
    </source>
</evidence>
<gene>
    <name evidence="7" type="ORF">FVE85_9079</name>
</gene>
<feature type="compositionally biased region" description="Low complexity" evidence="4">
    <location>
        <begin position="120"/>
        <end position="130"/>
    </location>
</feature>
<protein>
    <submittedName>
        <fullName evidence="7">EGF domain-specific O-linked N-acetylglucosamine transferase</fullName>
    </submittedName>
</protein>
<evidence type="ECO:0000259" key="6">
    <source>
        <dbReference type="Pfam" id="PF04577"/>
    </source>
</evidence>
<sequence>MLQEGHVQGRTSVSPMNYWQGMGRARVVGRTKAIKGTTHEEYGPEETPRKVFVSAQTRKVIWALKVVAVAAVWIALLGGLIYLMHIAFRGRPNAVDRGRVSDSVTTNDQGMATGSAGEPQDASSQASSDANVETQSRNENQTALKQLHDRVQANFEEKDKQREAHDGIGNSDSQSGFGSDSATPGREDQVAETPAVHRGKIDSPSYEGTCYLSLRQERVCVLSPFCVEVNGQGVATPVVVLDPDKDLSCFRLRKHREVTSTGQDRCDEWLRQFVKEADFSRPLSFQNRSWFEALTWNNKSVYVDAQPAAFLNLMAASNANIAHFSGRIGHLFHVMQNLDLYGFAGKKLRHIALLGEITHQKMMHVPGDAQYDNWHMRLAQVLGDNEIPVELGFPMSRFTQPGVHFLGGHRTRNFRICWKNAVLPAFLKGRMFVSADELQAKADLPENAIGVPLDAIALRKGIGKVVFDEEKLPDMKRRLVLLARGRTRVFEAEDQKALEKQLEDLAKSRGWEYETVSFENKPFTQQLDSVKNAAVAVGIHGANLVNTIFMPPHAGLVEIFPYGFAHGMYERGLNSGLRYASVDLTTEPERPPYLENHENSVTKCVRENPACKLYYRSDRRKVPISAADVRQIVQEVELMMKSTPL</sequence>
<dbReference type="EMBL" id="VRMN01000008">
    <property type="protein sequence ID" value="KAA8492807.1"/>
    <property type="molecule type" value="Genomic_DNA"/>
</dbReference>
<organism evidence="7 8">
    <name type="scientific">Porphyridium purpureum</name>
    <name type="common">Red alga</name>
    <name type="synonym">Porphyridium cruentum</name>
    <dbReference type="NCBI Taxonomy" id="35688"/>
    <lineage>
        <taxon>Eukaryota</taxon>
        <taxon>Rhodophyta</taxon>
        <taxon>Bangiophyceae</taxon>
        <taxon>Porphyridiales</taxon>
        <taxon>Porphyridiaceae</taxon>
        <taxon>Porphyridium</taxon>
    </lineage>
</organism>
<dbReference type="Pfam" id="PF04577">
    <property type="entry name" value="Glyco_transf_61"/>
    <property type="match status" value="1"/>
</dbReference>
<feature type="compositionally biased region" description="Polar residues" evidence="4">
    <location>
        <begin position="170"/>
        <end position="182"/>
    </location>
</feature>
<keyword evidence="5" id="KW-1133">Transmembrane helix</keyword>
<evidence type="ECO:0000256" key="4">
    <source>
        <dbReference type="SAM" id="MobiDB-lite"/>
    </source>
</evidence>
<accession>A0A5J4YQY1</accession>
<evidence type="ECO:0000256" key="1">
    <source>
        <dbReference type="ARBA" id="ARBA00022676"/>
    </source>
</evidence>